<name>A0A934U347_9FIRM</name>
<dbReference type="Proteomes" id="UP000633365">
    <property type="component" value="Unassembled WGS sequence"/>
</dbReference>
<dbReference type="GO" id="GO:0005829">
    <property type="term" value="C:cytosol"/>
    <property type="evidence" value="ECO:0007669"/>
    <property type="project" value="TreeGrafter"/>
</dbReference>
<dbReference type="Gene3D" id="3.40.50.880">
    <property type="match status" value="1"/>
</dbReference>
<organism evidence="1 2">
    <name type="scientific">Ruminococcus difficilis</name>
    <dbReference type="NCBI Taxonomy" id="2763069"/>
    <lineage>
        <taxon>Bacteria</taxon>
        <taxon>Bacillati</taxon>
        <taxon>Bacillota</taxon>
        <taxon>Clostridia</taxon>
        <taxon>Eubacteriales</taxon>
        <taxon>Oscillospiraceae</taxon>
        <taxon>Ruminococcus</taxon>
    </lineage>
</organism>
<dbReference type="GO" id="GO:0006598">
    <property type="term" value="P:polyamine catabolic process"/>
    <property type="evidence" value="ECO:0007669"/>
    <property type="project" value="TreeGrafter"/>
</dbReference>
<keyword evidence="1" id="KW-0378">Hydrolase</keyword>
<dbReference type="GO" id="GO:0033969">
    <property type="term" value="F:gamma-glutamyl-gamma-aminobutyrate hydrolase activity"/>
    <property type="evidence" value="ECO:0007669"/>
    <property type="project" value="TreeGrafter"/>
</dbReference>
<dbReference type="PANTHER" id="PTHR43235:SF1">
    <property type="entry name" value="GLUTAMINE AMIDOTRANSFERASE PB2B2.05-RELATED"/>
    <property type="match status" value="1"/>
</dbReference>
<sequence>MKPIIGVMPLWDDEKESIWMLPGYMEGIHQTGGIPIILPFSTDVGEIKRLAGLCDGFLFTGGHDVSPKLYHEEPMDGLVSCCEIRDDMETVYLHEAISSNKPVLGICRGIQFINAALGGTLYQDLPIQHSSDIEHHQKPPYDVPIHDVMIEKDSPLYQCLKTETLSVNSYHHQAVKTLADDLKVMAKAPDGIIEAVYMSGNRFLWAVQWHPEFSWKTDPNSTKILKAFIEAAAE</sequence>
<dbReference type="CDD" id="cd01745">
    <property type="entry name" value="GATase1_2"/>
    <property type="match status" value="1"/>
</dbReference>
<keyword evidence="2" id="KW-1185">Reference proteome</keyword>
<dbReference type="InterPro" id="IPR011697">
    <property type="entry name" value="Peptidase_C26"/>
</dbReference>
<dbReference type="EMBL" id="JAEQMG010000035">
    <property type="protein sequence ID" value="MBK6087504.1"/>
    <property type="molecule type" value="Genomic_DNA"/>
</dbReference>
<protein>
    <submittedName>
        <fullName evidence="1">Gamma-glutamyl-gamma-aminobutyrate hydrolase family protein</fullName>
    </submittedName>
</protein>
<reference evidence="1" key="1">
    <citation type="submission" date="2021-01" db="EMBL/GenBank/DDBJ databases">
        <title>Genome public.</title>
        <authorList>
            <person name="Liu C."/>
            <person name="Sun Q."/>
        </authorList>
    </citation>
    <scope>NUCLEOTIDE SEQUENCE</scope>
    <source>
        <strain evidence="1">M6</strain>
    </source>
</reference>
<dbReference type="PANTHER" id="PTHR43235">
    <property type="entry name" value="GLUTAMINE AMIDOTRANSFERASE PB2B2.05-RELATED"/>
    <property type="match status" value="1"/>
</dbReference>
<dbReference type="InterPro" id="IPR029062">
    <property type="entry name" value="Class_I_gatase-like"/>
</dbReference>
<dbReference type="AlphaFoldDB" id="A0A934U347"/>
<dbReference type="SUPFAM" id="SSF52317">
    <property type="entry name" value="Class I glutamine amidotransferase-like"/>
    <property type="match status" value="1"/>
</dbReference>
<evidence type="ECO:0000313" key="2">
    <source>
        <dbReference type="Proteomes" id="UP000633365"/>
    </source>
</evidence>
<dbReference type="InterPro" id="IPR044668">
    <property type="entry name" value="PuuD-like"/>
</dbReference>
<dbReference type="Pfam" id="PF07722">
    <property type="entry name" value="Peptidase_C26"/>
    <property type="match status" value="1"/>
</dbReference>
<dbReference type="PROSITE" id="PS51273">
    <property type="entry name" value="GATASE_TYPE_1"/>
    <property type="match status" value="1"/>
</dbReference>
<comment type="caution">
    <text evidence="1">The sequence shown here is derived from an EMBL/GenBank/DDBJ whole genome shotgun (WGS) entry which is preliminary data.</text>
</comment>
<dbReference type="RefSeq" id="WP_201426803.1">
    <property type="nucleotide sequence ID" value="NZ_JAEQMG010000035.1"/>
</dbReference>
<gene>
    <name evidence="1" type="ORF">JKK62_02365</name>
</gene>
<accession>A0A934U347</accession>
<proteinExistence type="predicted"/>
<evidence type="ECO:0000313" key="1">
    <source>
        <dbReference type="EMBL" id="MBK6087504.1"/>
    </source>
</evidence>